<keyword evidence="9" id="KW-1185">Reference proteome</keyword>
<dbReference type="GO" id="GO:0055085">
    <property type="term" value="P:transmembrane transport"/>
    <property type="evidence" value="ECO:0007669"/>
    <property type="project" value="InterPro"/>
</dbReference>
<evidence type="ECO:0000259" key="7">
    <source>
        <dbReference type="PROSITE" id="PS52015"/>
    </source>
</evidence>
<dbReference type="EMBL" id="SDHX01000001">
    <property type="protein sequence ID" value="RXK56103.1"/>
    <property type="molecule type" value="Genomic_DNA"/>
</dbReference>
<keyword evidence="4 6" id="KW-0472">Membrane</keyword>
<feature type="region of interest" description="Disordered" evidence="5">
    <location>
        <begin position="132"/>
        <end position="183"/>
    </location>
</feature>
<evidence type="ECO:0000256" key="3">
    <source>
        <dbReference type="ARBA" id="ARBA00022989"/>
    </source>
</evidence>
<dbReference type="SUPFAM" id="SSF74653">
    <property type="entry name" value="TolA/TonB C-terminal domain"/>
    <property type="match status" value="1"/>
</dbReference>
<feature type="compositionally biased region" description="Basic and acidic residues" evidence="5">
    <location>
        <begin position="99"/>
        <end position="117"/>
    </location>
</feature>
<evidence type="ECO:0000256" key="6">
    <source>
        <dbReference type="SAM" id="Phobius"/>
    </source>
</evidence>
<dbReference type="AlphaFoldDB" id="A0A4Q1CAJ3"/>
<feature type="compositionally biased region" description="Polar residues" evidence="5">
    <location>
        <begin position="139"/>
        <end position="151"/>
    </location>
</feature>
<keyword evidence="2 6" id="KW-0812">Transmembrane</keyword>
<proteinExistence type="predicted"/>
<comment type="subcellular location">
    <subcellularLocation>
        <location evidence="1">Membrane</location>
        <topology evidence="1">Single-pass membrane protein</topology>
    </subcellularLocation>
</comment>
<dbReference type="OrthoDB" id="196417at2"/>
<comment type="caution">
    <text evidence="8">The sequence shown here is derived from an EMBL/GenBank/DDBJ whole genome shotgun (WGS) entry which is preliminary data.</text>
</comment>
<accession>A0A4Q1CAJ3</accession>
<dbReference type="InterPro" id="IPR006260">
    <property type="entry name" value="TonB/TolA_C"/>
</dbReference>
<organism evidence="8 9">
    <name type="scientific">Oleiharenicola lentus</name>
    <dbReference type="NCBI Taxonomy" id="2508720"/>
    <lineage>
        <taxon>Bacteria</taxon>
        <taxon>Pseudomonadati</taxon>
        <taxon>Verrucomicrobiota</taxon>
        <taxon>Opitutia</taxon>
        <taxon>Opitutales</taxon>
        <taxon>Opitutaceae</taxon>
        <taxon>Oleiharenicola</taxon>
    </lineage>
</organism>
<dbReference type="RefSeq" id="WP_129047469.1">
    <property type="nucleotide sequence ID" value="NZ_SDHX01000001.1"/>
</dbReference>
<feature type="region of interest" description="Disordered" evidence="5">
    <location>
        <begin position="78"/>
        <end position="117"/>
    </location>
</feature>
<sequence>MRATSSSSVIVSLTLHAFVVAVLVLLTWYSAMQQAKAPVIFELVAGPPTNPEALEAPALGNTTKPVKLELPQVEQVPTMPEPEPVVETVPEPPAPKPAPVEKTKPKAPDKPKPDTSIAKEVKKAQRMSYNEYLKKHPTPKQTPASKQTGKSTAKGPRIDATGIAQGVQGGSKANTKGGGGGKALTREQADALDTYFSMLIQELKRAHEPPAGVSDDLQTQVTFDITASGAIMNPRIKKSSGNKEFDRSVIEAFLRVRSIGPMPTRRPDTVTVTFKMKDEV</sequence>
<gene>
    <name evidence="8" type="ORF">ESB00_09590</name>
</gene>
<dbReference type="GO" id="GO:0016020">
    <property type="term" value="C:membrane"/>
    <property type="evidence" value="ECO:0007669"/>
    <property type="project" value="UniProtKB-SubCell"/>
</dbReference>
<dbReference type="Proteomes" id="UP000290218">
    <property type="component" value="Unassembled WGS sequence"/>
</dbReference>
<evidence type="ECO:0000256" key="5">
    <source>
        <dbReference type="SAM" id="MobiDB-lite"/>
    </source>
</evidence>
<dbReference type="Pfam" id="PF13103">
    <property type="entry name" value="TonB_2"/>
    <property type="match status" value="1"/>
</dbReference>
<evidence type="ECO:0000256" key="2">
    <source>
        <dbReference type="ARBA" id="ARBA00022692"/>
    </source>
</evidence>
<name>A0A4Q1CAJ3_9BACT</name>
<evidence type="ECO:0000256" key="4">
    <source>
        <dbReference type="ARBA" id="ARBA00023136"/>
    </source>
</evidence>
<feature type="transmembrane region" description="Helical" evidence="6">
    <location>
        <begin position="9"/>
        <end position="29"/>
    </location>
</feature>
<dbReference type="PROSITE" id="PS52015">
    <property type="entry name" value="TONB_CTD"/>
    <property type="match status" value="1"/>
</dbReference>
<keyword evidence="3 6" id="KW-1133">Transmembrane helix</keyword>
<dbReference type="Gene3D" id="3.30.1150.10">
    <property type="match status" value="1"/>
</dbReference>
<evidence type="ECO:0000313" key="8">
    <source>
        <dbReference type="EMBL" id="RXK56103.1"/>
    </source>
</evidence>
<feature type="domain" description="TonB C-terminal" evidence="7">
    <location>
        <begin position="191"/>
        <end position="280"/>
    </location>
</feature>
<dbReference type="NCBIfam" id="TIGR01352">
    <property type="entry name" value="tonB_Cterm"/>
    <property type="match status" value="1"/>
</dbReference>
<evidence type="ECO:0000313" key="9">
    <source>
        <dbReference type="Proteomes" id="UP000290218"/>
    </source>
</evidence>
<protein>
    <submittedName>
        <fullName evidence="8">TonB C-terminal domain-containing protein</fullName>
    </submittedName>
</protein>
<dbReference type="InterPro" id="IPR037682">
    <property type="entry name" value="TonB_C"/>
</dbReference>
<reference evidence="8 9" key="1">
    <citation type="submission" date="2019-01" db="EMBL/GenBank/DDBJ databases">
        <title>Lacunisphaera sp. strain TWA-58.</title>
        <authorList>
            <person name="Chen W.-M."/>
        </authorList>
    </citation>
    <scope>NUCLEOTIDE SEQUENCE [LARGE SCALE GENOMIC DNA]</scope>
    <source>
        <strain evidence="8 9">TWA-58</strain>
    </source>
</reference>
<evidence type="ECO:0000256" key="1">
    <source>
        <dbReference type="ARBA" id="ARBA00004167"/>
    </source>
</evidence>